<evidence type="ECO:0000313" key="9">
    <source>
        <dbReference type="Proteomes" id="UP001290861"/>
    </source>
</evidence>
<sequence>MIIGVPKEVKPDEYRIAMLPVGAQLLVQDGHTVIIEKNAGLGSGFSNDDYADAGAEIIESAEDLFRRAQMIVKVKEPQPDEIGRLRANQVLFCYFHFASSHKLTLQCMKKNISAVAYETLTDEHGRLPLLTPMSEVAGKLSIQEGAKCLEKPMMGRGILLGGVPGVPPANVLVLGGGVVGINAARVAAGLGANVTIMDINLDRLRQLDEMMPPNVTTVFCEPHAIERYAVQADLVVGSVLIPGARAPKLISRELVSNMKKGSVIVDVCIDQGGCSETSRPTTHGDPVYVVDEVVHYCVTNMPGAVGRTSSSALCNATLAYCRELASLGLQGFLDKSPGRAAALNMQNGRIICTAVAEAFPDLENEVRFVSSGRVE</sequence>
<accession>A0ABU5N1W7</accession>
<keyword evidence="4 5" id="KW-0520">NAD</keyword>
<evidence type="ECO:0000256" key="1">
    <source>
        <dbReference type="ARBA" id="ARBA00005689"/>
    </source>
</evidence>
<dbReference type="GO" id="GO:0000286">
    <property type="term" value="F:alanine dehydrogenase activity"/>
    <property type="evidence" value="ECO:0007669"/>
    <property type="project" value="UniProtKB-EC"/>
</dbReference>
<dbReference type="SUPFAM" id="SSF51735">
    <property type="entry name" value="NAD(P)-binding Rossmann-fold domains"/>
    <property type="match status" value="1"/>
</dbReference>
<proteinExistence type="inferred from homology"/>
<gene>
    <name evidence="8" type="primary">ald</name>
    <name evidence="8" type="ORF">P9H32_17590</name>
</gene>
<evidence type="ECO:0000256" key="4">
    <source>
        <dbReference type="ARBA" id="ARBA00023027"/>
    </source>
</evidence>
<evidence type="ECO:0000313" key="8">
    <source>
        <dbReference type="EMBL" id="MDZ8120445.1"/>
    </source>
</evidence>
<dbReference type="PROSITE" id="PS00837">
    <property type="entry name" value="ALADH_PNT_2"/>
    <property type="match status" value="1"/>
</dbReference>
<dbReference type="Gene3D" id="3.40.50.720">
    <property type="entry name" value="NAD(P)-binding Rossmann-like Domain"/>
    <property type="match status" value="2"/>
</dbReference>
<dbReference type="InterPro" id="IPR007698">
    <property type="entry name" value="AlaDH/PNT_NAD(H)-bd"/>
</dbReference>
<reference evidence="8 9" key="1">
    <citation type="journal article" date="2024" name="Appl. Environ. Microbiol.">
        <title>Pontiella agarivorans sp. nov., a novel marine anaerobic bacterium capable of degrading macroalgal polysaccharides and fixing nitrogen.</title>
        <authorList>
            <person name="Liu N."/>
            <person name="Kivenson V."/>
            <person name="Peng X."/>
            <person name="Cui Z."/>
            <person name="Lankiewicz T.S."/>
            <person name="Gosselin K.M."/>
            <person name="English C.J."/>
            <person name="Blair E.M."/>
            <person name="O'Malley M.A."/>
            <person name="Valentine D.L."/>
        </authorList>
    </citation>
    <scope>NUCLEOTIDE SEQUENCE [LARGE SCALE GENOMIC DNA]</scope>
    <source>
        <strain evidence="8 9">NLcol2</strain>
    </source>
</reference>
<feature type="domain" description="Alanine dehydrogenase/pyridine nucleotide transhydrogenase N-terminal" evidence="7">
    <location>
        <begin position="4"/>
        <end position="137"/>
    </location>
</feature>
<keyword evidence="9" id="KW-1185">Reference proteome</keyword>
<dbReference type="PRINTS" id="PR00411">
    <property type="entry name" value="PNDRDTASEI"/>
</dbReference>
<dbReference type="CDD" id="cd05305">
    <property type="entry name" value="L-AlaDH"/>
    <property type="match status" value="1"/>
</dbReference>
<evidence type="ECO:0000256" key="3">
    <source>
        <dbReference type="ARBA" id="ARBA00023002"/>
    </source>
</evidence>
<comment type="caution">
    <text evidence="8">The sequence shown here is derived from an EMBL/GenBank/DDBJ whole genome shotgun (WGS) entry which is preliminary data.</text>
</comment>
<evidence type="ECO:0000259" key="6">
    <source>
        <dbReference type="SMART" id="SM01002"/>
    </source>
</evidence>
<dbReference type="PANTHER" id="PTHR42795">
    <property type="entry name" value="ALANINE DEHYDROGENASE"/>
    <property type="match status" value="1"/>
</dbReference>
<dbReference type="PANTHER" id="PTHR42795:SF1">
    <property type="entry name" value="ALANINE DEHYDROGENASE"/>
    <property type="match status" value="1"/>
</dbReference>
<dbReference type="InterPro" id="IPR036291">
    <property type="entry name" value="NAD(P)-bd_dom_sf"/>
</dbReference>
<dbReference type="SUPFAM" id="SSF52283">
    <property type="entry name" value="Formate/glycerate dehydrogenase catalytic domain-like"/>
    <property type="match status" value="1"/>
</dbReference>
<dbReference type="NCBIfam" id="TIGR00518">
    <property type="entry name" value="alaDH"/>
    <property type="match status" value="1"/>
</dbReference>
<evidence type="ECO:0000256" key="5">
    <source>
        <dbReference type="PIRNR" id="PIRNR000183"/>
    </source>
</evidence>
<dbReference type="InterPro" id="IPR007886">
    <property type="entry name" value="AlaDH/PNT_N"/>
</dbReference>
<dbReference type="Pfam" id="PF05222">
    <property type="entry name" value="AlaDh_PNT_N"/>
    <property type="match status" value="1"/>
</dbReference>
<comment type="similarity">
    <text evidence="1 5">Belongs to the AlaDH/PNT family.</text>
</comment>
<evidence type="ECO:0000259" key="7">
    <source>
        <dbReference type="SMART" id="SM01003"/>
    </source>
</evidence>
<keyword evidence="3 5" id="KW-0560">Oxidoreductase</keyword>
<protein>
    <recommendedName>
        <fullName evidence="2 5">Alanine dehydrogenase</fullName>
        <ecNumber evidence="2 5">1.4.1.1</ecNumber>
    </recommendedName>
</protein>
<dbReference type="SMART" id="SM01002">
    <property type="entry name" value="AlaDh_PNT_C"/>
    <property type="match status" value="1"/>
</dbReference>
<dbReference type="InterPro" id="IPR008143">
    <property type="entry name" value="Ala_DH/PNT_CS2"/>
</dbReference>
<dbReference type="Proteomes" id="UP001290861">
    <property type="component" value="Unassembled WGS sequence"/>
</dbReference>
<name>A0ABU5N1W7_9BACT</name>
<evidence type="ECO:0000256" key="2">
    <source>
        <dbReference type="ARBA" id="ARBA00012897"/>
    </source>
</evidence>
<dbReference type="PIRSF" id="PIRSF000183">
    <property type="entry name" value="Alanine_dh"/>
    <property type="match status" value="1"/>
</dbReference>
<dbReference type="SMART" id="SM01003">
    <property type="entry name" value="AlaDh_PNT_N"/>
    <property type="match status" value="1"/>
</dbReference>
<dbReference type="EC" id="1.4.1.1" evidence="2 5"/>
<dbReference type="Pfam" id="PF01262">
    <property type="entry name" value="AlaDh_PNT_C"/>
    <property type="match status" value="1"/>
</dbReference>
<dbReference type="RefSeq" id="WP_322610218.1">
    <property type="nucleotide sequence ID" value="NZ_JARVCO010000012.1"/>
</dbReference>
<dbReference type="InterPro" id="IPR008141">
    <property type="entry name" value="Ala_DH"/>
</dbReference>
<dbReference type="EMBL" id="JARVCO010000012">
    <property type="protein sequence ID" value="MDZ8120445.1"/>
    <property type="molecule type" value="Genomic_DNA"/>
</dbReference>
<comment type="catalytic activity">
    <reaction evidence="5">
        <text>L-alanine + NAD(+) + H2O = pyruvate + NH4(+) + NADH + H(+)</text>
        <dbReference type="Rhea" id="RHEA:18405"/>
        <dbReference type="ChEBI" id="CHEBI:15361"/>
        <dbReference type="ChEBI" id="CHEBI:15377"/>
        <dbReference type="ChEBI" id="CHEBI:15378"/>
        <dbReference type="ChEBI" id="CHEBI:28938"/>
        <dbReference type="ChEBI" id="CHEBI:57540"/>
        <dbReference type="ChEBI" id="CHEBI:57945"/>
        <dbReference type="ChEBI" id="CHEBI:57972"/>
        <dbReference type="EC" id="1.4.1.1"/>
    </reaction>
</comment>
<feature type="domain" description="Alanine dehydrogenase/pyridine nucleotide transhydrogenase NAD(H)-binding" evidence="6">
    <location>
        <begin position="149"/>
        <end position="297"/>
    </location>
</feature>
<organism evidence="8 9">
    <name type="scientific">Pontiella agarivorans</name>
    <dbReference type="NCBI Taxonomy" id="3038953"/>
    <lineage>
        <taxon>Bacteria</taxon>
        <taxon>Pseudomonadati</taxon>
        <taxon>Kiritimatiellota</taxon>
        <taxon>Kiritimatiellia</taxon>
        <taxon>Kiritimatiellales</taxon>
        <taxon>Pontiellaceae</taxon>
        <taxon>Pontiella</taxon>
    </lineage>
</organism>